<dbReference type="GO" id="GO:0016020">
    <property type="term" value="C:membrane"/>
    <property type="evidence" value="ECO:0007669"/>
    <property type="project" value="UniProtKB-SubCell"/>
</dbReference>
<feature type="region of interest" description="Disordered" evidence="6">
    <location>
        <begin position="13"/>
        <end position="34"/>
    </location>
</feature>
<sequence length="515" mass="57119">MIATGGLLRISRRQDSLRNKNRAENKRRRKARKKMKNNVVVVKGKLKLVSASGLVAAVGLIVLMVGITMAVLGYWPKETSAYPKVFPREKQPMKQASDFRKNLRPGLKLTNNTKLWIKLHWNSSDGVINATKPNFRPVGYLEGVFTTYLYSDNLKVFGPLVMGIGIFLFICANAVLHENRDKKTKIIDLRDIYSTVIDIHSLRSKGHAPLNGLLGCTQSKEGDLTSASYKTAMPSRGSWPSTVSCKEKDYSRSSFARKFSWCRERQSLTEAIYTIYRDQNRFESKSQRKEPAPAPKEWETRSIVSSSVNAFTLPVIKLNNHEMEAREVHKAEHATPCSLADKLHPECQGSGCSEELLSTAIQTKAEVLRAGLSVSRDSKLSSDVSSICQQQLQLPDSGFRILGSHLSLNALSDLGTARHEERSRRFSCPRLDRLGSKGYIKLAALGGDSFEAPDGAPETGVEGPEQAGTQSYIMNTHISPNNSITQLHIEPSISNSQTADADMDPKTNLQQGEKV</sequence>
<keyword evidence="5 7" id="KW-0472">Membrane</keyword>
<dbReference type="Pfam" id="PF10177">
    <property type="entry name" value="DUF2371"/>
    <property type="match status" value="1"/>
</dbReference>
<gene>
    <name evidence="8" type="ORF">Q7C36_000269</name>
</gene>
<organism evidence="8 9">
    <name type="scientific">Tachysurus vachellii</name>
    <name type="common">Darkbarbel catfish</name>
    <name type="synonym">Pelteobagrus vachellii</name>
    <dbReference type="NCBI Taxonomy" id="175792"/>
    <lineage>
        <taxon>Eukaryota</taxon>
        <taxon>Metazoa</taxon>
        <taxon>Chordata</taxon>
        <taxon>Craniata</taxon>
        <taxon>Vertebrata</taxon>
        <taxon>Euteleostomi</taxon>
        <taxon>Actinopterygii</taxon>
        <taxon>Neopterygii</taxon>
        <taxon>Teleostei</taxon>
        <taxon>Ostariophysi</taxon>
        <taxon>Siluriformes</taxon>
        <taxon>Bagridae</taxon>
        <taxon>Tachysurus</taxon>
    </lineage>
</organism>
<feature type="compositionally biased region" description="Basic and acidic residues" evidence="6">
    <location>
        <begin position="13"/>
        <end position="24"/>
    </location>
</feature>
<keyword evidence="9" id="KW-1185">Reference proteome</keyword>
<dbReference type="AlphaFoldDB" id="A0AA88T8W7"/>
<dbReference type="Proteomes" id="UP001187315">
    <property type="component" value="Unassembled WGS sequence"/>
</dbReference>
<feature type="transmembrane region" description="Helical" evidence="7">
    <location>
        <begin position="53"/>
        <end position="75"/>
    </location>
</feature>
<accession>A0AA88T8W7</accession>
<evidence type="ECO:0000256" key="7">
    <source>
        <dbReference type="SAM" id="Phobius"/>
    </source>
</evidence>
<proteinExistence type="inferred from homology"/>
<dbReference type="InterPro" id="IPR018787">
    <property type="entry name" value="DUF2371_TMEM200"/>
</dbReference>
<evidence type="ECO:0000256" key="1">
    <source>
        <dbReference type="ARBA" id="ARBA00004141"/>
    </source>
</evidence>
<name>A0AA88T8W7_TACVA</name>
<evidence type="ECO:0000256" key="5">
    <source>
        <dbReference type="ARBA" id="ARBA00023136"/>
    </source>
</evidence>
<evidence type="ECO:0008006" key="10">
    <source>
        <dbReference type="Google" id="ProtNLM"/>
    </source>
</evidence>
<dbReference type="PANTHER" id="PTHR31815:SF2">
    <property type="entry name" value="TRANSMEMBRANE PROTEIN 200C"/>
    <property type="match status" value="1"/>
</dbReference>
<evidence type="ECO:0000256" key="3">
    <source>
        <dbReference type="ARBA" id="ARBA00022692"/>
    </source>
</evidence>
<keyword evidence="4 7" id="KW-1133">Transmembrane helix</keyword>
<comment type="similarity">
    <text evidence="2">Belongs to the TMEM200 family.</text>
</comment>
<evidence type="ECO:0000256" key="6">
    <source>
        <dbReference type="SAM" id="MobiDB-lite"/>
    </source>
</evidence>
<comment type="caution">
    <text evidence="8">The sequence shown here is derived from an EMBL/GenBank/DDBJ whole genome shotgun (WGS) entry which is preliminary data.</text>
</comment>
<feature type="compositionally biased region" description="Polar residues" evidence="6">
    <location>
        <begin position="489"/>
        <end position="499"/>
    </location>
</feature>
<dbReference type="EMBL" id="JAVHJS010000001">
    <property type="protein sequence ID" value="KAK2868398.1"/>
    <property type="molecule type" value="Genomic_DNA"/>
</dbReference>
<evidence type="ECO:0000256" key="4">
    <source>
        <dbReference type="ARBA" id="ARBA00022989"/>
    </source>
</evidence>
<feature type="compositionally biased region" description="Basic residues" evidence="6">
    <location>
        <begin position="25"/>
        <end position="34"/>
    </location>
</feature>
<evidence type="ECO:0000313" key="8">
    <source>
        <dbReference type="EMBL" id="KAK2868398.1"/>
    </source>
</evidence>
<reference evidence="8" key="1">
    <citation type="submission" date="2023-08" db="EMBL/GenBank/DDBJ databases">
        <title>Pelteobagrus vachellii genome.</title>
        <authorList>
            <person name="Liu H."/>
        </authorList>
    </citation>
    <scope>NUCLEOTIDE SEQUENCE</scope>
    <source>
        <strain evidence="8">PRFRI_2022a</strain>
        <tissue evidence="8">Muscle</tissue>
    </source>
</reference>
<evidence type="ECO:0000256" key="2">
    <source>
        <dbReference type="ARBA" id="ARBA00005308"/>
    </source>
</evidence>
<feature type="region of interest" description="Disordered" evidence="6">
    <location>
        <begin position="489"/>
        <end position="515"/>
    </location>
</feature>
<comment type="subcellular location">
    <subcellularLocation>
        <location evidence="1">Membrane</location>
        <topology evidence="1">Multi-pass membrane protein</topology>
    </subcellularLocation>
</comment>
<keyword evidence="3 7" id="KW-0812">Transmembrane</keyword>
<feature type="transmembrane region" description="Helical" evidence="7">
    <location>
        <begin position="156"/>
        <end position="176"/>
    </location>
</feature>
<dbReference type="PANTHER" id="PTHR31815">
    <property type="entry name" value="AGAP005329-PA"/>
    <property type="match status" value="1"/>
</dbReference>
<evidence type="ECO:0000313" key="9">
    <source>
        <dbReference type="Proteomes" id="UP001187315"/>
    </source>
</evidence>
<protein>
    <recommendedName>
        <fullName evidence="10">Transmembrane protein 200C</fullName>
    </recommendedName>
</protein>